<accession>A0A2I2KYH1</accession>
<evidence type="ECO:0000313" key="3">
    <source>
        <dbReference type="Proteomes" id="UP000234331"/>
    </source>
</evidence>
<protein>
    <submittedName>
        <fullName evidence="2">Uncharacterized protein</fullName>
    </submittedName>
</protein>
<name>A0A2I2KYH1_9ACTN</name>
<feature type="compositionally biased region" description="Basic and acidic residues" evidence="1">
    <location>
        <begin position="198"/>
        <end position="280"/>
    </location>
</feature>
<feature type="compositionally biased region" description="Basic and acidic residues" evidence="1">
    <location>
        <begin position="141"/>
        <end position="154"/>
    </location>
</feature>
<feature type="compositionally biased region" description="Low complexity" evidence="1">
    <location>
        <begin position="400"/>
        <end position="411"/>
    </location>
</feature>
<evidence type="ECO:0000313" key="2">
    <source>
        <dbReference type="EMBL" id="SNQ50714.1"/>
    </source>
</evidence>
<organism evidence="2 3">
    <name type="scientific">Frankia canadensis</name>
    <dbReference type="NCBI Taxonomy" id="1836972"/>
    <lineage>
        <taxon>Bacteria</taxon>
        <taxon>Bacillati</taxon>
        <taxon>Actinomycetota</taxon>
        <taxon>Actinomycetes</taxon>
        <taxon>Frankiales</taxon>
        <taxon>Frankiaceae</taxon>
        <taxon>Frankia</taxon>
    </lineage>
</organism>
<feature type="compositionally biased region" description="Basic and acidic residues" evidence="1">
    <location>
        <begin position="711"/>
        <end position="722"/>
    </location>
</feature>
<dbReference type="AlphaFoldDB" id="A0A2I2KYH1"/>
<feature type="compositionally biased region" description="Pro residues" evidence="1">
    <location>
        <begin position="482"/>
        <end position="491"/>
    </location>
</feature>
<feature type="compositionally biased region" description="Low complexity" evidence="1">
    <location>
        <begin position="635"/>
        <end position="662"/>
    </location>
</feature>
<feature type="compositionally biased region" description="Low complexity" evidence="1">
    <location>
        <begin position="505"/>
        <end position="517"/>
    </location>
</feature>
<dbReference type="PRINTS" id="PR01217">
    <property type="entry name" value="PRICHEXTENSN"/>
</dbReference>
<reference evidence="2 3" key="1">
    <citation type="submission" date="2017-06" db="EMBL/GenBank/DDBJ databases">
        <authorList>
            <person name="Kim H.J."/>
            <person name="Triplett B.A."/>
        </authorList>
    </citation>
    <scope>NUCLEOTIDE SEQUENCE [LARGE SCALE GENOMIC DNA]</scope>
    <source>
        <strain evidence="2">FRACA_ARgP5</strain>
    </source>
</reference>
<proteinExistence type="predicted"/>
<feature type="compositionally biased region" description="Basic and acidic residues" evidence="1">
    <location>
        <begin position="174"/>
        <end position="191"/>
    </location>
</feature>
<feature type="compositionally biased region" description="Pro residues" evidence="1">
    <location>
        <begin position="412"/>
        <end position="433"/>
    </location>
</feature>
<feature type="compositionally biased region" description="Pro residues" evidence="1">
    <location>
        <begin position="320"/>
        <end position="333"/>
    </location>
</feature>
<evidence type="ECO:0000256" key="1">
    <source>
        <dbReference type="SAM" id="MobiDB-lite"/>
    </source>
</evidence>
<dbReference type="Proteomes" id="UP000234331">
    <property type="component" value="Unassembled WGS sequence"/>
</dbReference>
<feature type="region of interest" description="Disordered" evidence="1">
    <location>
        <begin position="576"/>
        <end position="738"/>
    </location>
</feature>
<feature type="compositionally biased region" description="Gly residues" evidence="1">
    <location>
        <begin position="594"/>
        <end position="604"/>
    </location>
</feature>
<feature type="compositionally biased region" description="Pro residues" evidence="1">
    <location>
        <begin position="281"/>
        <end position="296"/>
    </location>
</feature>
<feature type="region of interest" description="Disordered" evidence="1">
    <location>
        <begin position="77"/>
        <end position="562"/>
    </location>
</feature>
<feature type="compositionally biased region" description="Gly residues" evidence="1">
    <location>
        <begin position="342"/>
        <end position="358"/>
    </location>
</feature>
<gene>
    <name evidence="2" type="ORF">FRACA_510013</name>
</gene>
<sequence length="767" mass="78588">MLPVMDDPRLADVEQYHGRLRSELDVIARGPVLVGPKIIEHIYSLITLIDLHQPNEFDLCLSCDRLWPCASIVAITGISPDAPDSDEDVEGDGRPLPGAEQDLPASRLAPMPPPKARILPLPVAESAPSPLAASDGAGSPDEARYGDIRAEDPRPTQAHLADPRPADPTFDNQRQIDPRHSPRYDDARPTDTRPAGPRYDEPRYGDARYDDARPTDTRPAEHRYDEARYDDRARYDTAARYDEAGLHDTAGRQDERRRDDPRHDDGAVDGTRRDQRRPVDPPDPAAAPQPRYPAPQTPAAAHVPTGPAIPSHISMKQGIPPQPQPPAHVPPHVPAAAHNGAGPQGAGPQGAGPQGAGPQGPPRAPAGAGTPRSTGAVPRLPSVTPPTGRPAAAPDERPAGRPAAPDAARPAGAPPTDAPRHPAGPPQGPPPGYAPAAANIAGGPGTQARPSAGQPRATGAYPIAGESGRERPVSAGAGLPGLSPPGMPPTRPAGAGDVPPRPTGAHPRIPAADPAAADGRRGHGQPDPAMPAPSLDRGAPPRYPDGTAVPASRPVPPISGPVELAAQADLAAVRAGEGWPGQRYPGDAAARTGGPDGRGMGPGGSSADAPFAGNGGPPGWPGRGGAGDGARAAERAGPPAGAAPVGGRSPYSPSQAERAAAAPDDRRGGHDPRTGAAHPGRGPIGTHGSGVPNAPRRAADQRPPGGPSHAEPARRPAPHPDDLTMPAQPANNGLSPAAARIEQGQVDEVTQAWLARRGSVLDGIDVI</sequence>
<feature type="compositionally biased region" description="Gly residues" evidence="1">
    <location>
        <begin position="613"/>
        <end position="628"/>
    </location>
</feature>
<dbReference type="EMBL" id="FZMO01000457">
    <property type="protein sequence ID" value="SNQ50714.1"/>
    <property type="molecule type" value="Genomic_DNA"/>
</dbReference>
<keyword evidence="3" id="KW-1185">Reference proteome</keyword>
<feature type="compositionally biased region" description="Basic and acidic residues" evidence="1">
    <location>
        <begin position="663"/>
        <end position="673"/>
    </location>
</feature>